<dbReference type="AlphaFoldDB" id="A0A9P1H174"/>
<dbReference type="Pfam" id="PF00097">
    <property type="entry name" value="zf-C3HC4"/>
    <property type="match status" value="1"/>
</dbReference>
<feature type="region of interest" description="Disordered" evidence="5">
    <location>
        <begin position="219"/>
        <end position="242"/>
    </location>
</feature>
<dbReference type="Proteomes" id="UP000838763">
    <property type="component" value="Unassembled WGS sequence"/>
</dbReference>
<dbReference type="InterPro" id="IPR013083">
    <property type="entry name" value="Znf_RING/FYVE/PHD"/>
</dbReference>
<accession>A0A9P1H174</accession>
<feature type="compositionally biased region" description="Acidic residues" evidence="5">
    <location>
        <begin position="151"/>
        <end position="161"/>
    </location>
</feature>
<protein>
    <recommendedName>
        <fullName evidence="6">RING-type domain-containing protein</fullName>
    </recommendedName>
</protein>
<dbReference type="PANTHER" id="PTHR16079">
    <property type="entry name" value="UBIQUITIN LIGASE PROTEIN CHFR"/>
    <property type="match status" value="1"/>
</dbReference>
<evidence type="ECO:0000313" key="8">
    <source>
        <dbReference type="Proteomes" id="UP000838763"/>
    </source>
</evidence>
<dbReference type="InterPro" id="IPR001841">
    <property type="entry name" value="Znf_RING"/>
</dbReference>
<dbReference type="SMART" id="SM00184">
    <property type="entry name" value="RING"/>
    <property type="match status" value="1"/>
</dbReference>
<dbReference type="GO" id="GO:0008270">
    <property type="term" value="F:zinc ion binding"/>
    <property type="evidence" value="ECO:0007669"/>
    <property type="project" value="UniProtKB-KW"/>
</dbReference>
<keyword evidence="3" id="KW-0862">Zinc</keyword>
<dbReference type="EMBL" id="CALLCH030000010">
    <property type="protein sequence ID" value="CAI4214071.1"/>
    <property type="molecule type" value="Genomic_DNA"/>
</dbReference>
<feature type="compositionally biased region" description="Basic and acidic residues" evidence="5">
    <location>
        <begin position="87"/>
        <end position="103"/>
    </location>
</feature>
<evidence type="ECO:0000256" key="4">
    <source>
        <dbReference type="PROSITE-ProRule" id="PRU00175"/>
    </source>
</evidence>
<dbReference type="GO" id="GO:0004842">
    <property type="term" value="F:ubiquitin-protein transferase activity"/>
    <property type="evidence" value="ECO:0007669"/>
    <property type="project" value="TreeGrafter"/>
</dbReference>
<name>A0A9P1H174_9PEZI</name>
<dbReference type="SUPFAM" id="SSF57850">
    <property type="entry name" value="RING/U-box"/>
    <property type="match status" value="1"/>
</dbReference>
<dbReference type="InterPro" id="IPR052256">
    <property type="entry name" value="E3_ubiquitin-ligase_CHFR"/>
</dbReference>
<dbReference type="OrthoDB" id="1305878at2759"/>
<evidence type="ECO:0000256" key="3">
    <source>
        <dbReference type="ARBA" id="ARBA00022833"/>
    </source>
</evidence>
<evidence type="ECO:0000259" key="6">
    <source>
        <dbReference type="PROSITE" id="PS50089"/>
    </source>
</evidence>
<feature type="compositionally biased region" description="Basic residues" evidence="5">
    <location>
        <begin position="122"/>
        <end position="131"/>
    </location>
</feature>
<sequence length="242" mass="26954">MEDGLESELICSICSSIFYQPLALLDCLHTFCGSCVKTWFEHQGQQAQSRNILPAFTCPMCREEVRGTTQHARVSSLIDYFLAQHPEKARSDQDKQEADDIYHPGDQVIPIVTLPAPEQGRRARGNRRLARSMRTMSPHEVDSGQSSSSGDFDDDESDSGTEIDFHNEPYHIFSTFRQSRRTISDDTSNEDTSSEDTSKPVHKKFGALIRRFQSGIHYGGARSHAATPALKSGAKGEKLDAS</sequence>
<comment type="caution">
    <text evidence="7">The sequence shown here is derived from an EMBL/GenBank/DDBJ whole genome shotgun (WGS) entry which is preliminary data.</text>
</comment>
<feature type="domain" description="RING-type" evidence="6">
    <location>
        <begin position="11"/>
        <end position="62"/>
    </location>
</feature>
<proteinExistence type="predicted"/>
<dbReference type="GO" id="GO:0016567">
    <property type="term" value="P:protein ubiquitination"/>
    <property type="evidence" value="ECO:0007669"/>
    <property type="project" value="TreeGrafter"/>
</dbReference>
<evidence type="ECO:0000256" key="2">
    <source>
        <dbReference type="ARBA" id="ARBA00022771"/>
    </source>
</evidence>
<dbReference type="PROSITE" id="PS50089">
    <property type="entry name" value="ZF_RING_2"/>
    <property type="match status" value="1"/>
</dbReference>
<keyword evidence="1" id="KW-0479">Metal-binding</keyword>
<dbReference type="GO" id="GO:0005634">
    <property type="term" value="C:nucleus"/>
    <property type="evidence" value="ECO:0007669"/>
    <property type="project" value="TreeGrafter"/>
</dbReference>
<reference evidence="7" key="1">
    <citation type="submission" date="2022-11" db="EMBL/GenBank/DDBJ databases">
        <authorList>
            <person name="Scott C."/>
            <person name="Bruce N."/>
        </authorList>
    </citation>
    <scope>NUCLEOTIDE SEQUENCE</scope>
</reference>
<keyword evidence="2 4" id="KW-0863">Zinc-finger</keyword>
<evidence type="ECO:0000313" key="7">
    <source>
        <dbReference type="EMBL" id="CAI4214071.1"/>
    </source>
</evidence>
<evidence type="ECO:0000256" key="5">
    <source>
        <dbReference type="SAM" id="MobiDB-lite"/>
    </source>
</evidence>
<dbReference type="InterPro" id="IPR017907">
    <property type="entry name" value="Znf_RING_CS"/>
</dbReference>
<dbReference type="Gene3D" id="3.30.40.10">
    <property type="entry name" value="Zinc/RING finger domain, C3HC4 (zinc finger)"/>
    <property type="match status" value="1"/>
</dbReference>
<dbReference type="PROSITE" id="PS00518">
    <property type="entry name" value="ZF_RING_1"/>
    <property type="match status" value="1"/>
</dbReference>
<dbReference type="GO" id="GO:0006511">
    <property type="term" value="P:ubiquitin-dependent protein catabolic process"/>
    <property type="evidence" value="ECO:0007669"/>
    <property type="project" value="TreeGrafter"/>
</dbReference>
<evidence type="ECO:0000256" key="1">
    <source>
        <dbReference type="ARBA" id="ARBA00022723"/>
    </source>
</evidence>
<gene>
    <name evidence="7" type="ORF">PPNO1_LOCUS3804</name>
</gene>
<dbReference type="PANTHER" id="PTHR16079:SF4">
    <property type="entry name" value="E3 UBIQUITIN-PROTEIN LIGASE CHFR"/>
    <property type="match status" value="1"/>
</dbReference>
<organism evidence="7 8">
    <name type="scientific">Parascedosporium putredinis</name>
    <dbReference type="NCBI Taxonomy" id="1442378"/>
    <lineage>
        <taxon>Eukaryota</taxon>
        <taxon>Fungi</taxon>
        <taxon>Dikarya</taxon>
        <taxon>Ascomycota</taxon>
        <taxon>Pezizomycotina</taxon>
        <taxon>Sordariomycetes</taxon>
        <taxon>Hypocreomycetidae</taxon>
        <taxon>Microascales</taxon>
        <taxon>Microascaceae</taxon>
        <taxon>Parascedosporium</taxon>
    </lineage>
</organism>
<keyword evidence="8" id="KW-1185">Reference proteome</keyword>
<dbReference type="InterPro" id="IPR018957">
    <property type="entry name" value="Znf_C3HC4_RING-type"/>
</dbReference>
<feature type="region of interest" description="Disordered" evidence="5">
    <location>
        <begin position="87"/>
        <end position="203"/>
    </location>
</feature>